<protein>
    <submittedName>
        <fullName evidence="2">Type IV toxin-antitoxin system AbiEi family antitoxin domain-containing protein</fullName>
    </submittedName>
</protein>
<sequence>MDLHSVAINGVVSAADAARLGIGPYELRRLCALGLLRRMIRGWYAVWPPGHPLPPWQGKTRWESQHNHHRLLTAALVRSFDGRAAASHGSALVLHAGRLHLVDLATAHLCRLSSENTRHRKHAVLHPSINLPVTEVAGLACVPPAVAAIQVGLIERAGAPAQPIASLVAADGFLHDRVINLADLAGAMDVFRGHPGIPAVRSILAHADGLHESVGETLLAACLRGLGYHFAAQARHGDYRVDFELVGEPVIIEFDGLGKYGADLADPTPDDLRRALGREKGREDALRQTGYVVVRITWRDLHTPKVVFEKVEQARAQARRAHASTH</sequence>
<feature type="domain" description="AbiEi antitoxin N-terminal" evidence="1">
    <location>
        <begin position="10"/>
        <end position="46"/>
    </location>
</feature>
<reference evidence="3" key="1">
    <citation type="journal article" date="2019" name="Int. J. Syst. Evol. Microbiol.">
        <title>The Global Catalogue of Microorganisms (GCM) 10K type strain sequencing project: providing services to taxonomists for standard genome sequencing and annotation.</title>
        <authorList>
            <consortium name="The Broad Institute Genomics Platform"/>
            <consortium name="The Broad Institute Genome Sequencing Center for Infectious Disease"/>
            <person name="Wu L."/>
            <person name="Ma J."/>
        </authorList>
    </citation>
    <scope>NUCLEOTIDE SEQUENCE [LARGE SCALE GENOMIC DNA]</scope>
    <source>
        <strain evidence="3">JCM 15592</strain>
    </source>
</reference>
<dbReference type="SUPFAM" id="SSF52980">
    <property type="entry name" value="Restriction endonuclease-like"/>
    <property type="match status" value="1"/>
</dbReference>
<accession>A0ABP4YH04</accession>
<proteinExistence type="predicted"/>
<gene>
    <name evidence="2" type="ORF">GCM10009811_35390</name>
</gene>
<dbReference type="Proteomes" id="UP001499938">
    <property type="component" value="Unassembled WGS sequence"/>
</dbReference>
<organism evidence="2 3">
    <name type="scientific">Nostocoides veronense</name>
    <dbReference type="NCBI Taxonomy" id="330836"/>
    <lineage>
        <taxon>Bacteria</taxon>
        <taxon>Bacillati</taxon>
        <taxon>Actinomycetota</taxon>
        <taxon>Actinomycetes</taxon>
        <taxon>Micrococcales</taxon>
        <taxon>Intrasporangiaceae</taxon>
        <taxon>Nostocoides</taxon>
    </lineage>
</organism>
<dbReference type="RefSeq" id="WP_344088781.1">
    <property type="nucleotide sequence ID" value="NZ_BAAAPO010000062.1"/>
</dbReference>
<evidence type="ECO:0000313" key="3">
    <source>
        <dbReference type="Proteomes" id="UP001499938"/>
    </source>
</evidence>
<evidence type="ECO:0000313" key="2">
    <source>
        <dbReference type="EMBL" id="GAA1809048.1"/>
    </source>
</evidence>
<dbReference type="EMBL" id="BAAAPO010000062">
    <property type="protein sequence ID" value="GAA1809048.1"/>
    <property type="molecule type" value="Genomic_DNA"/>
</dbReference>
<evidence type="ECO:0000259" key="1">
    <source>
        <dbReference type="Pfam" id="PF13338"/>
    </source>
</evidence>
<name>A0ABP4YH04_9MICO</name>
<dbReference type="InterPro" id="IPR011335">
    <property type="entry name" value="Restrct_endonuc-II-like"/>
</dbReference>
<dbReference type="Pfam" id="PF13338">
    <property type="entry name" value="AbiEi_4"/>
    <property type="match status" value="1"/>
</dbReference>
<dbReference type="InterPro" id="IPR025159">
    <property type="entry name" value="AbiEi_N"/>
</dbReference>
<comment type="caution">
    <text evidence="2">The sequence shown here is derived from an EMBL/GenBank/DDBJ whole genome shotgun (WGS) entry which is preliminary data.</text>
</comment>
<dbReference type="Gene3D" id="3.40.960.10">
    <property type="entry name" value="VSR Endonuclease"/>
    <property type="match status" value="1"/>
</dbReference>
<keyword evidence="3" id="KW-1185">Reference proteome</keyword>